<dbReference type="Proteomes" id="UP000828390">
    <property type="component" value="Unassembled WGS sequence"/>
</dbReference>
<dbReference type="EMBL" id="JAIWYP010000003">
    <property type="protein sequence ID" value="KAH3852370.1"/>
    <property type="molecule type" value="Genomic_DNA"/>
</dbReference>
<sequence length="62" mass="6997">MVVSLGEWIACQTLLCIFNNNGDIGVTIDVDFLLDIQSVFFCRVLIFTHFTVGNSTLEMRIL</sequence>
<organism evidence="1 2">
    <name type="scientific">Dreissena polymorpha</name>
    <name type="common">Zebra mussel</name>
    <name type="synonym">Mytilus polymorpha</name>
    <dbReference type="NCBI Taxonomy" id="45954"/>
    <lineage>
        <taxon>Eukaryota</taxon>
        <taxon>Metazoa</taxon>
        <taxon>Spiralia</taxon>
        <taxon>Lophotrochozoa</taxon>
        <taxon>Mollusca</taxon>
        <taxon>Bivalvia</taxon>
        <taxon>Autobranchia</taxon>
        <taxon>Heteroconchia</taxon>
        <taxon>Euheterodonta</taxon>
        <taxon>Imparidentia</taxon>
        <taxon>Neoheterodontei</taxon>
        <taxon>Myida</taxon>
        <taxon>Dreissenoidea</taxon>
        <taxon>Dreissenidae</taxon>
        <taxon>Dreissena</taxon>
    </lineage>
</organism>
<accession>A0A9D4L6I3</accession>
<name>A0A9D4L6I3_DREPO</name>
<reference evidence="1" key="2">
    <citation type="submission" date="2020-11" db="EMBL/GenBank/DDBJ databases">
        <authorList>
            <person name="McCartney M.A."/>
            <person name="Auch B."/>
            <person name="Kono T."/>
            <person name="Mallez S."/>
            <person name="Becker A."/>
            <person name="Gohl D.M."/>
            <person name="Silverstein K.A.T."/>
            <person name="Koren S."/>
            <person name="Bechman K.B."/>
            <person name="Herman A."/>
            <person name="Abrahante J.E."/>
            <person name="Garbe J."/>
        </authorList>
    </citation>
    <scope>NUCLEOTIDE SEQUENCE</scope>
    <source>
        <strain evidence="1">Duluth1</strain>
        <tissue evidence="1">Whole animal</tissue>
    </source>
</reference>
<keyword evidence="2" id="KW-1185">Reference proteome</keyword>
<gene>
    <name evidence="1" type="ORF">DPMN_094876</name>
</gene>
<comment type="caution">
    <text evidence="1">The sequence shown here is derived from an EMBL/GenBank/DDBJ whole genome shotgun (WGS) entry which is preliminary data.</text>
</comment>
<dbReference type="AlphaFoldDB" id="A0A9D4L6I3"/>
<evidence type="ECO:0000313" key="2">
    <source>
        <dbReference type="Proteomes" id="UP000828390"/>
    </source>
</evidence>
<reference evidence="1" key="1">
    <citation type="journal article" date="2019" name="bioRxiv">
        <title>The Genome of the Zebra Mussel, Dreissena polymorpha: A Resource for Invasive Species Research.</title>
        <authorList>
            <person name="McCartney M.A."/>
            <person name="Auch B."/>
            <person name="Kono T."/>
            <person name="Mallez S."/>
            <person name="Zhang Y."/>
            <person name="Obille A."/>
            <person name="Becker A."/>
            <person name="Abrahante J.E."/>
            <person name="Garbe J."/>
            <person name="Badalamenti J.P."/>
            <person name="Herman A."/>
            <person name="Mangelson H."/>
            <person name="Liachko I."/>
            <person name="Sullivan S."/>
            <person name="Sone E.D."/>
            <person name="Koren S."/>
            <person name="Silverstein K.A.T."/>
            <person name="Beckman K.B."/>
            <person name="Gohl D.M."/>
        </authorList>
    </citation>
    <scope>NUCLEOTIDE SEQUENCE</scope>
    <source>
        <strain evidence="1">Duluth1</strain>
        <tissue evidence="1">Whole animal</tissue>
    </source>
</reference>
<protein>
    <submittedName>
        <fullName evidence="1">Uncharacterized protein</fullName>
    </submittedName>
</protein>
<proteinExistence type="predicted"/>
<evidence type="ECO:0000313" key="1">
    <source>
        <dbReference type="EMBL" id="KAH3852370.1"/>
    </source>
</evidence>